<comment type="caution">
    <text evidence="1">The sequence shown here is derived from an EMBL/GenBank/DDBJ whole genome shotgun (WGS) entry which is preliminary data.</text>
</comment>
<dbReference type="EMBL" id="MOBC01000002">
    <property type="protein sequence ID" value="ROM87188.1"/>
    <property type="molecule type" value="Genomic_DNA"/>
</dbReference>
<accession>A0A423GH77</accession>
<proteinExistence type="predicted"/>
<evidence type="ECO:0008006" key="3">
    <source>
        <dbReference type="Google" id="ProtNLM"/>
    </source>
</evidence>
<reference evidence="1 2" key="1">
    <citation type="submission" date="2016-10" db="EMBL/GenBank/DDBJ databases">
        <title>Comparative genome analysis of multiple Pseudomonas spp. focuses on biocontrol and plant growth promoting traits.</title>
        <authorList>
            <person name="Tao X.-Y."/>
            <person name="Taylor C.G."/>
        </authorList>
    </citation>
    <scope>NUCLEOTIDE SEQUENCE [LARGE SCALE GENOMIC DNA]</scope>
    <source>
        <strain evidence="1 2">Wood3</strain>
    </source>
</reference>
<dbReference type="AlphaFoldDB" id="A0A423GH77"/>
<sequence length="120" mass="13787">MPDTYSAHDHANRNQAEILISNDCACFGCYAVFPASDVTRFTETTEWCPKCEAFSTVVGDASELPLDREFLEAVHDHWIGPQDWLDEMAAQTHAIATAVYRQASTTMDEERARPWWKFWR</sequence>
<protein>
    <recommendedName>
        <fullName evidence="3">Cytoplasmic protein</fullName>
    </recommendedName>
</protein>
<evidence type="ECO:0000313" key="2">
    <source>
        <dbReference type="Proteomes" id="UP000284049"/>
    </source>
</evidence>
<name>A0A423GH77_9PSED</name>
<evidence type="ECO:0000313" key="1">
    <source>
        <dbReference type="EMBL" id="ROM87188.1"/>
    </source>
</evidence>
<dbReference type="RefSeq" id="WP_053007398.1">
    <property type="nucleotide sequence ID" value="NZ_MOBC01000002.1"/>
</dbReference>
<organism evidence="1 2">
    <name type="scientific">Pseudomonas brassicacearum</name>
    <dbReference type="NCBI Taxonomy" id="930166"/>
    <lineage>
        <taxon>Bacteria</taxon>
        <taxon>Pseudomonadati</taxon>
        <taxon>Pseudomonadota</taxon>
        <taxon>Gammaproteobacteria</taxon>
        <taxon>Pseudomonadales</taxon>
        <taxon>Pseudomonadaceae</taxon>
        <taxon>Pseudomonas</taxon>
    </lineage>
</organism>
<dbReference type="Proteomes" id="UP000284049">
    <property type="component" value="Unassembled WGS sequence"/>
</dbReference>
<gene>
    <name evidence="1" type="ORF">BK652_03200</name>
</gene>